<dbReference type="Gene3D" id="3.40.30.10">
    <property type="entry name" value="Glutaredoxin"/>
    <property type="match status" value="1"/>
</dbReference>
<name>A0A7L6N291_9MOLU</name>
<proteinExistence type="predicted"/>
<keyword evidence="2" id="KW-1185">Reference proteome</keyword>
<dbReference type="Proteomes" id="UP000512167">
    <property type="component" value="Chromosome"/>
</dbReference>
<protein>
    <submittedName>
        <fullName evidence="1">Thioredoxin family protein</fullName>
    </submittedName>
</protein>
<organism evidence="1 2">
    <name type="scientific">Hujiaoplasma nucleasis</name>
    <dbReference type="NCBI Taxonomy" id="2725268"/>
    <lineage>
        <taxon>Bacteria</taxon>
        <taxon>Bacillati</taxon>
        <taxon>Mycoplasmatota</taxon>
        <taxon>Mollicutes</taxon>
        <taxon>Candidatus Izemoplasmatales</taxon>
        <taxon>Hujiaoplasmataceae</taxon>
        <taxon>Hujiaoplasma</taxon>
    </lineage>
</organism>
<evidence type="ECO:0000313" key="2">
    <source>
        <dbReference type="Proteomes" id="UP000512167"/>
    </source>
</evidence>
<reference evidence="1 2" key="1">
    <citation type="submission" date="2020-04" db="EMBL/GenBank/DDBJ databases">
        <authorList>
            <person name="Zheng R.K."/>
            <person name="Sun C.M."/>
        </authorList>
    </citation>
    <scope>NUCLEOTIDE SEQUENCE [LARGE SCALE GENOMIC DNA]</scope>
    <source>
        <strain evidence="2">zrk29</strain>
    </source>
</reference>
<gene>
    <name evidence="1" type="ORF">HF295_00080</name>
</gene>
<sequence>METIKNYEELQEVIKVELCVVIAKTKTCNVCKPLSEKLKVFMEDYPSIPSYQLYLEDVELFQGQHLVFTVPTIIVFSESKEILRESRFIDFEKIQRLFNLYLN</sequence>
<accession>A0A7L6N291</accession>
<dbReference type="RefSeq" id="WP_312031803.1">
    <property type="nucleotide sequence ID" value="NZ_CP051151.1"/>
</dbReference>
<dbReference type="SUPFAM" id="SSF52833">
    <property type="entry name" value="Thioredoxin-like"/>
    <property type="match status" value="1"/>
</dbReference>
<dbReference type="EMBL" id="CP051151">
    <property type="protein sequence ID" value="QLY39337.1"/>
    <property type="molecule type" value="Genomic_DNA"/>
</dbReference>
<dbReference type="InterPro" id="IPR036249">
    <property type="entry name" value="Thioredoxin-like_sf"/>
</dbReference>
<dbReference type="KEGG" id="tbk:HF295_00080"/>
<dbReference type="AlphaFoldDB" id="A0A7L6N291"/>
<evidence type="ECO:0000313" key="1">
    <source>
        <dbReference type="EMBL" id="QLY39337.1"/>
    </source>
</evidence>
<dbReference type="CDD" id="cd02947">
    <property type="entry name" value="TRX_family"/>
    <property type="match status" value="1"/>
</dbReference>